<proteinExistence type="predicted"/>
<dbReference type="InterPro" id="IPR019046">
    <property type="entry name" value="Restrct_endonuc_II_NgoPII"/>
</dbReference>
<reference evidence="1 2" key="1">
    <citation type="submission" date="2020-05" db="EMBL/GenBank/DDBJ databases">
        <title>Complete genome of Clostridium estertheticum subspecies estertheticum, isolated from Vacuum packed lamb meat from New Zealand imported to Switzerland.</title>
        <authorList>
            <person name="Wambui J."/>
            <person name="Stevens M.J.A."/>
            <person name="Stephan R."/>
        </authorList>
    </citation>
    <scope>NUCLEOTIDE SEQUENCE [LARGE SCALE GENOMIC DNA]</scope>
    <source>
        <strain evidence="1 2">CEST001</strain>
    </source>
</reference>
<evidence type="ECO:0000313" key="2">
    <source>
        <dbReference type="Proteomes" id="UP000531659"/>
    </source>
</evidence>
<keyword evidence="1" id="KW-0378">Hydrolase</keyword>
<name>A0A7Y3SWZ0_9CLOT</name>
<dbReference type="EMBL" id="JABEYB010000008">
    <property type="protein sequence ID" value="NNU76555.1"/>
    <property type="molecule type" value="Genomic_DNA"/>
</dbReference>
<accession>A0A7Y3SWZ0</accession>
<comment type="caution">
    <text evidence="1">The sequence shown here is derived from an EMBL/GenBank/DDBJ whole genome shotgun (WGS) entry which is preliminary data.</text>
</comment>
<gene>
    <name evidence="1" type="ORF">HLQ16_11490</name>
</gene>
<dbReference type="Pfam" id="PF09521">
    <property type="entry name" value="RE_NgoPII"/>
    <property type="match status" value="1"/>
</dbReference>
<dbReference type="Proteomes" id="UP000531659">
    <property type="component" value="Unassembled WGS sequence"/>
</dbReference>
<dbReference type="RefSeq" id="WP_171297229.1">
    <property type="nucleotide sequence ID" value="NZ_CP087102.1"/>
</dbReference>
<dbReference type="GO" id="GO:0009036">
    <property type="term" value="F:type II site-specific deoxyribonuclease activity"/>
    <property type="evidence" value="ECO:0007669"/>
    <property type="project" value="InterPro"/>
</dbReference>
<evidence type="ECO:0000313" key="1">
    <source>
        <dbReference type="EMBL" id="NNU76555.1"/>
    </source>
</evidence>
<organism evidence="1 2">
    <name type="scientific">Clostridium estertheticum</name>
    <dbReference type="NCBI Taxonomy" id="238834"/>
    <lineage>
        <taxon>Bacteria</taxon>
        <taxon>Bacillati</taxon>
        <taxon>Bacillota</taxon>
        <taxon>Clostridia</taxon>
        <taxon>Eubacteriales</taxon>
        <taxon>Clostridiaceae</taxon>
        <taxon>Clostridium</taxon>
    </lineage>
</organism>
<sequence length="292" mass="33622">MESNIVKALINISNYNERPNLSKYSAIKKAAQDSNSAKAMGSELESYSKDIFTDAYNIDDPEEKVNKYKQSLSYLGGSKNPPDFIIKEGAAVEVKKVESTNEIQLNSSSPTKTLKYDSDKITKSCKKCEKWTEKDMIYIIANQKKNTKIVESIWIIDAKCYVASKDVYLNVFNYIKDAIIKLDKIETVQSKEFARVVNIDSLNSTKLRIRPMWTLAHPNTMFNHFIKKDDIKKFRVYSLILKSTFDLYPESDLNELETLIENKKVTRFDTHVKDPDDKTKELDVILLKLIID</sequence>
<keyword evidence="1" id="KW-0255">Endonuclease</keyword>
<dbReference type="GO" id="GO:0003677">
    <property type="term" value="F:DNA binding"/>
    <property type="evidence" value="ECO:0007669"/>
    <property type="project" value="InterPro"/>
</dbReference>
<protein>
    <submittedName>
        <fullName evidence="1">NgoPII family restriction endonuclease</fullName>
    </submittedName>
</protein>
<dbReference type="GO" id="GO:0009307">
    <property type="term" value="P:DNA restriction-modification system"/>
    <property type="evidence" value="ECO:0007669"/>
    <property type="project" value="InterPro"/>
</dbReference>
<keyword evidence="1" id="KW-0540">Nuclease</keyword>
<dbReference type="AlphaFoldDB" id="A0A7Y3SWZ0"/>